<dbReference type="SUPFAM" id="SSF46604">
    <property type="entry name" value="Epsilon subunit of F1F0-ATP synthase C-terminal domain"/>
    <property type="match status" value="1"/>
</dbReference>
<dbReference type="NCBIfam" id="TIGR01216">
    <property type="entry name" value="ATP_synt_epsi"/>
    <property type="match status" value="1"/>
</dbReference>
<dbReference type="AlphaFoldDB" id="A0A2H0WZX2"/>
<evidence type="ECO:0000256" key="2">
    <source>
        <dbReference type="ARBA" id="ARBA00005712"/>
    </source>
</evidence>
<evidence type="ECO:0000256" key="3">
    <source>
        <dbReference type="ARBA" id="ARBA00022448"/>
    </source>
</evidence>
<dbReference type="InterPro" id="IPR036794">
    <property type="entry name" value="ATP_F1_dsu/esu_C_sf"/>
</dbReference>
<comment type="caution">
    <text evidence="11">The sequence shown here is derived from an EMBL/GenBank/DDBJ whole genome shotgun (WGS) entry which is preliminary data.</text>
</comment>
<evidence type="ECO:0000259" key="10">
    <source>
        <dbReference type="Pfam" id="PF02823"/>
    </source>
</evidence>
<dbReference type="GO" id="GO:0005886">
    <property type="term" value="C:plasma membrane"/>
    <property type="evidence" value="ECO:0007669"/>
    <property type="project" value="UniProtKB-SubCell"/>
</dbReference>
<dbReference type="Pfam" id="PF02823">
    <property type="entry name" value="ATP-synt_DE_N"/>
    <property type="match status" value="1"/>
</dbReference>
<feature type="non-terminal residue" evidence="11">
    <location>
        <position position="1"/>
    </location>
</feature>
<dbReference type="PANTHER" id="PTHR13822">
    <property type="entry name" value="ATP SYNTHASE DELTA/EPSILON CHAIN"/>
    <property type="match status" value="1"/>
</dbReference>
<dbReference type="InterPro" id="IPR036771">
    <property type="entry name" value="ATPsynth_dsu/esu_N"/>
</dbReference>
<dbReference type="Gene3D" id="1.20.5.440">
    <property type="entry name" value="ATP synthase delta/epsilon subunit, C-terminal domain"/>
    <property type="match status" value="1"/>
</dbReference>
<evidence type="ECO:0000256" key="8">
    <source>
        <dbReference type="RuleBase" id="RU003656"/>
    </source>
</evidence>
<keyword evidence="4 8" id="KW-0406">Ion transport</keyword>
<dbReference type="EMBL" id="PEYY01000034">
    <property type="protein sequence ID" value="PIS18151.1"/>
    <property type="molecule type" value="Genomic_DNA"/>
</dbReference>
<evidence type="ECO:0000256" key="1">
    <source>
        <dbReference type="ARBA" id="ARBA00004202"/>
    </source>
</evidence>
<comment type="subunit">
    <text evidence="8">F-type ATPases have 2 components, CF(1) - the catalytic core - and CF(0) - the membrane proton channel. CF(1) has five subunits: alpha(3), beta(3), gamma(1), delta(1), epsilon(1). CF(0) has three main subunits: a, b and c.</text>
</comment>
<dbReference type="PANTHER" id="PTHR13822:SF10">
    <property type="entry name" value="ATP SYNTHASE EPSILON CHAIN, CHLOROPLASTIC"/>
    <property type="match status" value="1"/>
</dbReference>
<keyword evidence="6 8" id="KW-0139">CF(1)</keyword>
<feature type="domain" description="ATP synthase epsilon subunit C-terminal" evidence="9">
    <location>
        <begin position="56"/>
        <end position="99"/>
    </location>
</feature>
<protein>
    <submittedName>
        <fullName evidence="11">ATP synthase F1 subunit epsilon</fullName>
    </submittedName>
</protein>
<evidence type="ECO:0000313" key="11">
    <source>
        <dbReference type="EMBL" id="PIS18151.1"/>
    </source>
</evidence>
<gene>
    <name evidence="11" type="primary">atpC</name>
    <name evidence="11" type="ORF">COT54_00810</name>
</gene>
<name>A0A2H0WZX2_9BACT</name>
<accession>A0A2H0WZX2</accession>
<dbReference type="InterPro" id="IPR001469">
    <property type="entry name" value="ATP_synth_F1_dsu/esu"/>
</dbReference>
<keyword evidence="5" id="KW-0472">Membrane</keyword>
<dbReference type="InterPro" id="IPR020546">
    <property type="entry name" value="ATP_synth_F1_dsu/esu_N"/>
</dbReference>
<keyword evidence="7 8" id="KW-0066">ATP synthesis</keyword>
<proteinExistence type="inferred from homology"/>
<dbReference type="Gene3D" id="2.60.15.10">
    <property type="entry name" value="F0F1 ATP synthase delta/epsilon subunit, N-terminal"/>
    <property type="match status" value="1"/>
</dbReference>
<dbReference type="Proteomes" id="UP000229574">
    <property type="component" value="Unassembled WGS sequence"/>
</dbReference>
<reference evidence="12" key="1">
    <citation type="submission" date="2017-09" db="EMBL/GenBank/DDBJ databases">
        <title>Depth-based differentiation of microbial function through sediment-hosted aquifers and enrichment of novel symbionts in the deep terrestrial subsurface.</title>
        <authorList>
            <person name="Probst A.J."/>
            <person name="Ladd B."/>
            <person name="Jarett J.K."/>
            <person name="Geller-Mcgrath D.E."/>
            <person name="Sieber C.M.K."/>
            <person name="Emerson J.B."/>
            <person name="Anantharaman K."/>
            <person name="Thomas B.C."/>
            <person name="Malmstrom R."/>
            <person name="Stieglmeier M."/>
            <person name="Klingl A."/>
            <person name="Woyke T."/>
            <person name="Ryan C.M."/>
            <person name="Banfield J.F."/>
        </authorList>
    </citation>
    <scope>NUCLEOTIDE SEQUENCE [LARGE SCALE GENOMIC DNA]</scope>
</reference>
<dbReference type="Pfam" id="PF00401">
    <property type="entry name" value="ATP-synt_DE"/>
    <property type="match status" value="1"/>
</dbReference>
<evidence type="ECO:0000256" key="7">
    <source>
        <dbReference type="ARBA" id="ARBA00023310"/>
    </source>
</evidence>
<evidence type="ECO:0000256" key="5">
    <source>
        <dbReference type="ARBA" id="ARBA00023136"/>
    </source>
</evidence>
<sequence length="110" mass="12101">ILPQHVPFLTRLTEGVMRYTTLSGVEEVVAIFGGFLEVDSRGNISVLADSAMRAQDIDEAKVKAAELEAKSVLADKTRQLEFAQAETSLRKAYAQIKALNKGTRPRHSQT</sequence>
<keyword evidence="3 8" id="KW-0813">Transport</keyword>
<dbReference type="CDD" id="cd12152">
    <property type="entry name" value="F1-ATPase_delta"/>
    <property type="match status" value="1"/>
</dbReference>
<evidence type="ECO:0000259" key="9">
    <source>
        <dbReference type="Pfam" id="PF00401"/>
    </source>
</evidence>
<comment type="similarity">
    <text evidence="2 8">Belongs to the ATPase epsilon chain family.</text>
</comment>
<evidence type="ECO:0000313" key="12">
    <source>
        <dbReference type="Proteomes" id="UP000229574"/>
    </source>
</evidence>
<dbReference type="InterPro" id="IPR020547">
    <property type="entry name" value="ATP_synth_F1_esu_C"/>
</dbReference>
<dbReference type="GO" id="GO:0046933">
    <property type="term" value="F:proton-transporting ATP synthase activity, rotational mechanism"/>
    <property type="evidence" value="ECO:0007669"/>
    <property type="project" value="InterPro"/>
</dbReference>
<dbReference type="GO" id="GO:0045259">
    <property type="term" value="C:proton-transporting ATP synthase complex"/>
    <property type="evidence" value="ECO:0007669"/>
    <property type="project" value="UniProtKB-KW"/>
</dbReference>
<feature type="domain" description="ATP synthase F1 complex delta/epsilon subunit N-terminal" evidence="10">
    <location>
        <begin position="1"/>
        <end position="51"/>
    </location>
</feature>
<organism evidence="11 12">
    <name type="scientific">Candidatus Collierbacteria bacterium CG09_land_8_20_14_0_10_46_12</name>
    <dbReference type="NCBI Taxonomy" id="1974533"/>
    <lineage>
        <taxon>Bacteria</taxon>
        <taxon>Candidatus Collieribacteriota</taxon>
    </lineage>
</organism>
<evidence type="ECO:0000256" key="4">
    <source>
        <dbReference type="ARBA" id="ARBA00023065"/>
    </source>
</evidence>
<evidence type="ECO:0000256" key="6">
    <source>
        <dbReference type="ARBA" id="ARBA00023196"/>
    </source>
</evidence>
<comment type="subcellular location">
    <subcellularLocation>
        <location evidence="1">Cell membrane</location>
        <topology evidence="1">Peripheral membrane protein</topology>
    </subcellularLocation>
</comment>
<dbReference type="SUPFAM" id="SSF51344">
    <property type="entry name" value="Epsilon subunit of F1F0-ATP synthase N-terminal domain"/>
    <property type="match status" value="1"/>
</dbReference>